<gene>
    <name evidence="2" type="ORF">CHA01nite_16030</name>
</gene>
<dbReference type="PANTHER" id="PTHR43845">
    <property type="entry name" value="BLR5969 PROTEIN"/>
    <property type="match status" value="1"/>
</dbReference>
<dbReference type="InterPro" id="IPR042099">
    <property type="entry name" value="ANL_N_sf"/>
</dbReference>
<reference evidence="2 3" key="1">
    <citation type="submission" date="2019-07" db="EMBL/GenBank/DDBJ databases">
        <title>Whole genome shotgun sequence of Chryseobacterium hagamense NBRC 105253.</title>
        <authorList>
            <person name="Hosoyama A."/>
            <person name="Uohara A."/>
            <person name="Ohji S."/>
            <person name="Ichikawa N."/>
        </authorList>
    </citation>
    <scope>NUCLEOTIDE SEQUENCE [LARGE SCALE GENOMIC DNA]</scope>
    <source>
        <strain evidence="2 3">NBRC 105253</strain>
    </source>
</reference>
<feature type="domain" description="AMP-dependent synthetase/ligase" evidence="1">
    <location>
        <begin position="54"/>
        <end position="272"/>
    </location>
</feature>
<evidence type="ECO:0000313" key="2">
    <source>
        <dbReference type="EMBL" id="GEN75863.1"/>
    </source>
</evidence>
<dbReference type="PANTHER" id="PTHR43845:SF1">
    <property type="entry name" value="BLR5969 PROTEIN"/>
    <property type="match status" value="1"/>
</dbReference>
<dbReference type="Proteomes" id="UP000321863">
    <property type="component" value="Unassembled WGS sequence"/>
</dbReference>
<evidence type="ECO:0000259" key="1">
    <source>
        <dbReference type="Pfam" id="PF00501"/>
    </source>
</evidence>
<evidence type="ECO:0000313" key="3">
    <source>
        <dbReference type="Proteomes" id="UP000321863"/>
    </source>
</evidence>
<dbReference type="Gene3D" id="3.30.300.30">
    <property type="match status" value="1"/>
</dbReference>
<name>A0A511YKY4_9FLAO</name>
<dbReference type="InterPro" id="IPR000873">
    <property type="entry name" value="AMP-dep_synth/lig_dom"/>
</dbReference>
<comment type="caution">
    <text evidence="2">The sequence shown here is derived from an EMBL/GenBank/DDBJ whole genome shotgun (WGS) entry which is preliminary data.</text>
</comment>
<dbReference type="AlphaFoldDB" id="A0A511YKY4"/>
<dbReference type="GO" id="GO:0016874">
    <property type="term" value="F:ligase activity"/>
    <property type="evidence" value="ECO:0007669"/>
    <property type="project" value="UniProtKB-KW"/>
</dbReference>
<keyword evidence="2" id="KW-0436">Ligase</keyword>
<dbReference type="Gene3D" id="3.40.50.12780">
    <property type="entry name" value="N-terminal domain of ligase-like"/>
    <property type="match status" value="1"/>
</dbReference>
<keyword evidence="3" id="KW-1185">Reference proteome</keyword>
<proteinExistence type="predicted"/>
<accession>A0A511YKY4</accession>
<dbReference type="InterPro" id="IPR045851">
    <property type="entry name" value="AMP-bd_C_sf"/>
</dbReference>
<sequence>MQEQKLQELLAYLDMHSPFYQRVFRENNIQVADIRTLEDLQKIPTTTKNDIQQNNDDFFCITPDKIVDYSTTSGTLGDPVTFGLSDNDLERLAYNEAISFACAGIQRGDVVQMITTIDKRFMAGLAYFLGLRKMGASVIRMGPGIPELQWDSIFRYKPKYLITVPSFLLKMIDYAEKHGIDYQNSSVYGAVCIGESIKNQDFTDNILSKKIKEKWNIRLFSTYASTEMSTAFTECDQQIGGHHHPELIITEILNDDGNPVKEGESGELTITTLGVEALPLLRFKTGDIVKAHYEPCPCGRNTMRLGPVLGRKQQMIKYKGTTLYPPAMNDILNDFSNILCYQIVIQSNEIGLDEIIIRISTDSDSETFVNEVRDHFRAKLRVSPKIEILDFEVLSKTVFHPNSRKPITFTDLRN</sequence>
<protein>
    <submittedName>
        <fullName evidence="2">Phenylacetate--CoA ligase</fullName>
    </submittedName>
</protein>
<dbReference type="SUPFAM" id="SSF56801">
    <property type="entry name" value="Acetyl-CoA synthetase-like"/>
    <property type="match status" value="1"/>
</dbReference>
<dbReference type="Pfam" id="PF00501">
    <property type="entry name" value="AMP-binding"/>
    <property type="match status" value="1"/>
</dbReference>
<organism evidence="2 3">
    <name type="scientific">Chryseobacterium hagamense</name>
    <dbReference type="NCBI Taxonomy" id="395935"/>
    <lineage>
        <taxon>Bacteria</taxon>
        <taxon>Pseudomonadati</taxon>
        <taxon>Bacteroidota</taxon>
        <taxon>Flavobacteriia</taxon>
        <taxon>Flavobacteriales</taxon>
        <taxon>Weeksellaceae</taxon>
        <taxon>Chryseobacterium group</taxon>
        <taxon>Chryseobacterium</taxon>
    </lineage>
</organism>
<dbReference type="EMBL" id="BJYJ01000005">
    <property type="protein sequence ID" value="GEN75863.1"/>
    <property type="molecule type" value="Genomic_DNA"/>
</dbReference>